<keyword evidence="8" id="KW-1185">Reference proteome</keyword>
<reference evidence="7 8" key="1">
    <citation type="submission" date="2023-03" db="EMBL/GenBank/DDBJ databases">
        <title>Genome insight into feeding habits of ladybird beetles.</title>
        <authorList>
            <person name="Li H.-S."/>
            <person name="Huang Y.-H."/>
            <person name="Pang H."/>
        </authorList>
    </citation>
    <scope>NUCLEOTIDE SEQUENCE [LARGE SCALE GENOMIC DNA]</scope>
    <source>
        <strain evidence="7">SYSU_2023b</strain>
        <tissue evidence="7">Whole body</tissue>
    </source>
</reference>
<evidence type="ECO:0008006" key="9">
    <source>
        <dbReference type="Google" id="ProtNLM"/>
    </source>
</evidence>
<sequence>MTISLQSTLKLHNQKCNLKWHIFNLAMRYKFQVLLKYPFSYIQKTVNKAFSQKYLFYTNVFLSFSMSGAGDLVVQQYEITTGEGNEYSIIRTRNMSIYGCSAGVLTHFWYLFLDNAIPEKKTSREIVNEIRMKSMKLYITEWIVWPPAQFLNFYLVPSKFRILYDNAISFGYDIYYSRIKYR</sequence>
<accession>A0AAW1UIW2</accession>
<evidence type="ECO:0000256" key="1">
    <source>
        <dbReference type="ARBA" id="ARBA00004141"/>
    </source>
</evidence>
<comment type="subcellular location">
    <subcellularLocation>
        <location evidence="1">Membrane</location>
        <topology evidence="1">Multi-pass membrane protein</topology>
    </subcellularLocation>
</comment>
<dbReference type="EMBL" id="JARQZJ010000076">
    <property type="protein sequence ID" value="KAK9882460.1"/>
    <property type="molecule type" value="Genomic_DNA"/>
</dbReference>
<dbReference type="GO" id="GO:0016020">
    <property type="term" value="C:membrane"/>
    <property type="evidence" value="ECO:0007669"/>
    <property type="project" value="UniProtKB-SubCell"/>
</dbReference>
<gene>
    <name evidence="7" type="ORF">WA026_021494</name>
</gene>
<dbReference type="PANTHER" id="PTHR11266">
    <property type="entry name" value="PEROXISOMAL MEMBRANE PROTEIN 2, PXMP2 MPV17"/>
    <property type="match status" value="1"/>
</dbReference>
<keyword evidence="5" id="KW-0472">Membrane</keyword>
<keyword evidence="4" id="KW-1133">Transmembrane helix</keyword>
<dbReference type="Proteomes" id="UP001431783">
    <property type="component" value="Unassembled WGS sequence"/>
</dbReference>
<name>A0AAW1UIW2_9CUCU</name>
<organism evidence="7 8">
    <name type="scientific">Henosepilachna vigintioctopunctata</name>
    <dbReference type="NCBI Taxonomy" id="420089"/>
    <lineage>
        <taxon>Eukaryota</taxon>
        <taxon>Metazoa</taxon>
        <taxon>Ecdysozoa</taxon>
        <taxon>Arthropoda</taxon>
        <taxon>Hexapoda</taxon>
        <taxon>Insecta</taxon>
        <taxon>Pterygota</taxon>
        <taxon>Neoptera</taxon>
        <taxon>Endopterygota</taxon>
        <taxon>Coleoptera</taxon>
        <taxon>Polyphaga</taxon>
        <taxon>Cucujiformia</taxon>
        <taxon>Coccinelloidea</taxon>
        <taxon>Coccinellidae</taxon>
        <taxon>Epilachninae</taxon>
        <taxon>Epilachnini</taxon>
        <taxon>Henosepilachna</taxon>
    </lineage>
</organism>
<dbReference type="PANTHER" id="PTHR11266:SF8">
    <property type="entry name" value="MPV17-LIKE PROTEIN 2"/>
    <property type="match status" value="1"/>
</dbReference>
<dbReference type="AlphaFoldDB" id="A0AAW1UIW2"/>
<dbReference type="GO" id="GO:0005739">
    <property type="term" value="C:mitochondrion"/>
    <property type="evidence" value="ECO:0007669"/>
    <property type="project" value="TreeGrafter"/>
</dbReference>
<evidence type="ECO:0000313" key="7">
    <source>
        <dbReference type="EMBL" id="KAK9882460.1"/>
    </source>
</evidence>
<dbReference type="Pfam" id="PF04117">
    <property type="entry name" value="Mpv17_PMP22"/>
    <property type="match status" value="1"/>
</dbReference>
<evidence type="ECO:0000256" key="2">
    <source>
        <dbReference type="ARBA" id="ARBA00006824"/>
    </source>
</evidence>
<evidence type="ECO:0000256" key="3">
    <source>
        <dbReference type="ARBA" id="ARBA00022692"/>
    </source>
</evidence>
<comment type="caution">
    <text evidence="7">The sequence shown here is derived from an EMBL/GenBank/DDBJ whole genome shotgun (WGS) entry which is preliminary data.</text>
</comment>
<keyword evidence="3" id="KW-0812">Transmembrane</keyword>
<evidence type="ECO:0000256" key="4">
    <source>
        <dbReference type="ARBA" id="ARBA00022989"/>
    </source>
</evidence>
<evidence type="ECO:0000256" key="5">
    <source>
        <dbReference type="ARBA" id="ARBA00023136"/>
    </source>
</evidence>
<dbReference type="GO" id="GO:0061668">
    <property type="term" value="P:mitochondrial ribosome assembly"/>
    <property type="evidence" value="ECO:0007669"/>
    <property type="project" value="TreeGrafter"/>
</dbReference>
<dbReference type="InterPro" id="IPR007248">
    <property type="entry name" value="Mpv17_PMP22"/>
</dbReference>
<comment type="similarity">
    <text evidence="2 6">Belongs to the peroxisomal membrane protein PXMP2/4 family.</text>
</comment>
<proteinExistence type="inferred from homology"/>
<protein>
    <recommendedName>
        <fullName evidence="9">Mpv17-like protein 2</fullName>
    </recommendedName>
</protein>
<evidence type="ECO:0000313" key="8">
    <source>
        <dbReference type="Proteomes" id="UP001431783"/>
    </source>
</evidence>
<evidence type="ECO:0000256" key="6">
    <source>
        <dbReference type="RuleBase" id="RU363053"/>
    </source>
</evidence>